<name>I3ZKY4_TERRK</name>
<reference evidence="3 4" key="1">
    <citation type="submission" date="2012-06" db="EMBL/GenBank/DDBJ databases">
        <title>Complete genome of Terriglobus roseus DSM 18391.</title>
        <authorList>
            <consortium name="US DOE Joint Genome Institute (JGI-PGF)"/>
            <person name="Lucas S."/>
            <person name="Copeland A."/>
            <person name="Lapidus A."/>
            <person name="Glavina del Rio T."/>
            <person name="Dalin E."/>
            <person name="Tice H."/>
            <person name="Bruce D."/>
            <person name="Goodwin L."/>
            <person name="Pitluck S."/>
            <person name="Peters L."/>
            <person name="Mikhailova N."/>
            <person name="Munk A.C.C."/>
            <person name="Kyrpides N."/>
            <person name="Mavromatis K."/>
            <person name="Ivanova N."/>
            <person name="Brettin T."/>
            <person name="Detter J.C."/>
            <person name="Han C."/>
            <person name="Larimer F."/>
            <person name="Land M."/>
            <person name="Hauser L."/>
            <person name="Markowitz V."/>
            <person name="Cheng J.-F."/>
            <person name="Hugenholtz P."/>
            <person name="Woyke T."/>
            <person name="Wu D."/>
            <person name="Brambilla E."/>
            <person name="Klenk H.-P."/>
            <person name="Eisen J.A."/>
        </authorList>
    </citation>
    <scope>NUCLEOTIDE SEQUENCE [LARGE SCALE GENOMIC DNA]</scope>
    <source>
        <strain evidence="4">DSM 18391 / NRRL B-41598 / KBS 63</strain>
    </source>
</reference>
<dbReference type="Proteomes" id="UP000006056">
    <property type="component" value="Chromosome"/>
</dbReference>
<dbReference type="EMBL" id="CP003379">
    <property type="protein sequence ID" value="AFL89902.1"/>
    <property type="molecule type" value="Genomic_DNA"/>
</dbReference>
<dbReference type="STRING" id="926566.Terro_3691"/>
<gene>
    <name evidence="3" type="ordered locus">Terro_3691</name>
</gene>
<feature type="transmembrane region" description="Helical" evidence="1">
    <location>
        <begin position="82"/>
        <end position="100"/>
    </location>
</feature>
<evidence type="ECO:0000259" key="2">
    <source>
        <dbReference type="Pfam" id="PF04892"/>
    </source>
</evidence>
<evidence type="ECO:0000256" key="1">
    <source>
        <dbReference type="SAM" id="Phobius"/>
    </source>
</evidence>
<evidence type="ECO:0000313" key="3">
    <source>
        <dbReference type="EMBL" id="AFL89902.1"/>
    </source>
</evidence>
<dbReference type="KEGG" id="trs:Terro_3691"/>
<dbReference type="eggNOG" id="COG5652">
    <property type="taxonomic scope" value="Bacteria"/>
</dbReference>
<evidence type="ECO:0000313" key="4">
    <source>
        <dbReference type="Proteomes" id="UP000006056"/>
    </source>
</evidence>
<feature type="domain" description="VanZ-like" evidence="2">
    <location>
        <begin position="28"/>
        <end position="163"/>
    </location>
</feature>
<organism evidence="3 4">
    <name type="scientific">Terriglobus roseus (strain DSM 18391 / NRRL B-41598 / KBS 63)</name>
    <dbReference type="NCBI Taxonomy" id="926566"/>
    <lineage>
        <taxon>Bacteria</taxon>
        <taxon>Pseudomonadati</taxon>
        <taxon>Acidobacteriota</taxon>
        <taxon>Terriglobia</taxon>
        <taxon>Terriglobales</taxon>
        <taxon>Acidobacteriaceae</taxon>
        <taxon>Terriglobus</taxon>
    </lineage>
</organism>
<accession>I3ZKY4</accession>
<dbReference type="Pfam" id="PF04892">
    <property type="entry name" value="VanZ"/>
    <property type="match status" value="1"/>
</dbReference>
<keyword evidence="1" id="KW-0472">Membrane</keyword>
<protein>
    <submittedName>
        <fullName evidence="3">Putative integral membrane protein</fullName>
    </submittedName>
</protein>
<feature type="transmembrane region" description="Helical" evidence="1">
    <location>
        <begin position="150"/>
        <end position="170"/>
    </location>
</feature>
<proteinExistence type="predicted"/>
<dbReference type="NCBIfam" id="NF037970">
    <property type="entry name" value="vanZ_1"/>
    <property type="match status" value="1"/>
</dbReference>
<keyword evidence="1" id="KW-1133">Transmembrane helix</keyword>
<feature type="transmembrane region" description="Helical" evidence="1">
    <location>
        <begin position="12"/>
        <end position="37"/>
    </location>
</feature>
<sequence length="174" mass="19326">MTRPALLGGRKPLASGSAVLWFLLVWTPVIVALGVIVMESTPNFSADHTSTWMRTSFEALFGAVPDARWPEVHHYIRKTGHFLGYGSMGLVWLRAWLLTWVTPMKHLSTATWRAYCIAMAIFCTMLIASLDEVHQSFLPSRTGMVTDVFLDTAGAVVLISLVSVTWLFGVNRKA</sequence>
<keyword evidence="4" id="KW-1185">Reference proteome</keyword>
<dbReference type="AlphaFoldDB" id="I3ZKY4"/>
<dbReference type="InterPro" id="IPR006976">
    <property type="entry name" value="VanZ-like"/>
</dbReference>
<keyword evidence="1" id="KW-0812">Transmembrane</keyword>
<dbReference type="HOGENOM" id="CLU_109402_0_0_0"/>
<feature type="transmembrane region" description="Helical" evidence="1">
    <location>
        <begin position="112"/>
        <end position="130"/>
    </location>
</feature>